<dbReference type="PROSITE" id="PS51257">
    <property type="entry name" value="PROKAR_LIPOPROTEIN"/>
    <property type="match status" value="1"/>
</dbReference>
<evidence type="ECO:0000256" key="3">
    <source>
        <dbReference type="ARBA" id="ARBA00022475"/>
    </source>
</evidence>
<feature type="transmembrane region" description="Helical" evidence="7">
    <location>
        <begin position="129"/>
        <end position="151"/>
    </location>
</feature>
<feature type="transmembrane region" description="Helical" evidence="7">
    <location>
        <begin position="389"/>
        <end position="409"/>
    </location>
</feature>
<protein>
    <submittedName>
        <fullName evidence="8">MATE family efflux transporter</fullName>
    </submittedName>
</protein>
<dbReference type="GO" id="GO:0015297">
    <property type="term" value="F:antiporter activity"/>
    <property type="evidence" value="ECO:0007669"/>
    <property type="project" value="InterPro"/>
</dbReference>
<dbReference type="InterPro" id="IPR002528">
    <property type="entry name" value="MATE_fam"/>
</dbReference>
<evidence type="ECO:0000256" key="5">
    <source>
        <dbReference type="ARBA" id="ARBA00022989"/>
    </source>
</evidence>
<keyword evidence="5 7" id="KW-1133">Transmembrane helix</keyword>
<comment type="subcellular location">
    <subcellularLocation>
        <location evidence="1">Cell membrane</location>
        <topology evidence="1">Multi-pass membrane protein</topology>
    </subcellularLocation>
</comment>
<feature type="transmembrane region" description="Helical" evidence="7">
    <location>
        <begin position="7"/>
        <end position="30"/>
    </location>
</feature>
<dbReference type="InterPro" id="IPR051327">
    <property type="entry name" value="MATE_MepA_subfamily"/>
</dbReference>
<keyword evidence="9" id="KW-1185">Reference proteome</keyword>
<keyword evidence="3" id="KW-1003">Cell membrane</keyword>
<dbReference type="PANTHER" id="PTHR43823">
    <property type="entry name" value="SPORULATION PROTEIN YKVU"/>
    <property type="match status" value="1"/>
</dbReference>
<proteinExistence type="predicted"/>
<sequence length="445" mass="47681">MNNKTYFFQFFQYASFNVLGMLGLSCYILADTFFISKGLGANGLAALNLAIPVYSFIHGSGLMLGIGGGTKYAILNGKEIRDLADETFTAAAKLTAALSIFFVLLGIFFSGAAARFLGADDAVFHMTKTYLQVILLFAPMFMLNNLLLCFVRNDGAPHLAMAAMLGGSLSNIVLDYVFIFPLNMGIFGAVLATGLAPVVSLMILSPFFIRKQNRFHFIKSRLSSTCALASGILSSGLPSLVTEVSSGIVIIVFNIIILKLQGNIGIAAYGVVANLSLVVIAIYTGIAQGVQPILANCHGVGDRAGVHVVLRYALIAAAAVSAVVYAGVFFGAEQIAKIFNSGHNALLQAIAVRGLKLYFTGCLFAGVNIILSVYFTSTEVPRPAHVISLLRGFVIILPMAFLLSAAFGIDGVWCAFPATELMVSVIGFAWYFNKKRRSKLLRRRV</sequence>
<dbReference type="Proteomes" id="UP000611762">
    <property type="component" value="Unassembled WGS sequence"/>
</dbReference>
<evidence type="ECO:0000256" key="1">
    <source>
        <dbReference type="ARBA" id="ARBA00004651"/>
    </source>
</evidence>
<feature type="transmembrane region" description="Helical" evidence="7">
    <location>
        <begin position="230"/>
        <end position="258"/>
    </location>
</feature>
<feature type="transmembrane region" description="Helical" evidence="7">
    <location>
        <begin position="308"/>
        <end position="332"/>
    </location>
</feature>
<feature type="transmembrane region" description="Helical" evidence="7">
    <location>
        <begin position="357"/>
        <end position="377"/>
    </location>
</feature>
<dbReference type="PANTHER" id="PTHR43823:SF3">
    <property type="entry name" value="MULTIDRUG EXPORT PROTEIN MEPA"/>
    <property type="match status" value="1"/>
</dbReference>
<dbReference type="EMBL" id="JACRSU010000005">
    <property type="protein sequence ID" value="MBC8541715.1"/>
    <property type="molecule type" value="Genomic_DNA"/>
</dbReference>
<evidence type="ECO:0000313" key="9">
    <source>
        <dbReference type="Proteomes" id="UP000611762"/>
    </source>
</evidence>
<name>A0A926I007_9FIRM</name>
<evidence type="ECO:0000256" key="4">
    <source>
        <dbReference type="ARBA" id="ARBA00022692"/>
    </source>
</evidence>
<evidence type="ECO:0000313" key="8">
    <source>
        <dbReference type="EMBL" id="MBC8541715.1"/>
    </source>
</evidence>
<organism evidence="8 9">
    <name type="scientific">Congzhengia minquanensis</name>
    <dbReference type="NCBI Taxonomy" id="2763657"/>
    <lineage>
        <taxon>Bacteria</taxon>
        <taxon>Bacillati</taxon>
        <taxon>Bacillota</taxon>
        <taxon>Clostridia</taxon>
        <taxon>Eubacteriales</taxon>
        <taxon>Oscillospiraceae</taxon>
        <taxon>Congzhengia</taxon>
    </lineage>
</organism>
<dbReference type="InterPro" id="IPR048279">
    <property type="entry name" value="MdtK-like"/>
</dbReference>
<evidence type="ECO:0000256" key="2">
    <source>
        <dbReference type="ARBA" id="ARBA00022448"/>
    </source>
</evidence>
<dbReference type="AlphaFoldDB" id="A0A926I007"/>
<feature type="transmembrane region" description="Helical" evidence="7">
    <location>
        <begin position="158"/>
        <end position="180"/>
    </location>
</feature>
<dbReference type="GO" id="GO:0042910">
    <property type="term" value="F:xenobiotic transmembrane transporter activity"/>
    <property type="evidence" value="ECO:0007669"/>
    <property type="project" value="InterPro"/>
</dbReference>
<dbReference type="GO" id="GO:0005886">
    <property type="term" value="C:plasma membrane"/>
    <property type="evidence" value="ECO:0007669"/>
    <property type="project" value="UniProtKB-SubCell"/>
</dbReference>
<feature type="transmembrane region" description="Helical" evidence="7">
    <location>
        <begin position="94"/>
        <end position="117"/>
    </location>
</feature>
<feature type="transmembrane region" description="Helical" evidence="7">
    <location>
        <begin position="264"/>
        <end position="287"/>
    </location>
</feature>
<accession>A0A926I007</accession>
<gene>
    <name evidence="8" type="ORF">H8698_12075</name>
</gene>
<feature type="transmembrane region" description="Helical" evidence="7">
    <location>
        <begin position="415"/>
        <end position="433"/>
    </location>
</feature>
<evidence type="ECO:0000256" key="6">
    <source>
        <dbReference type="ARBA" id="ARBA00023136"/>
    </source>
</evidence>
<comment type="caution">
    <text evidence="8">The sequence shown here is derived from an EMBL/GenBank/DDBJ whole genome shotgun (WGS) entry which is preliminary data.</text>
</comment>
<feature type="transmembrane region" description="Helical" evidence="7">
    <location>
        <begin position="50"/>
        <end position="74"/>
    </location>
</feature>
<dbReference type="Pfam" id="PF01554">
    <property type="entry name" value="MatE"/>
    <property type="match status" value="2"/>
</dbReference>
<keyword evidence="6 7" id="KW-0472">Membrane</keyword>
<keyword evidence="4 7" id="KW-0812">Transmembrane</keyword>
<dbReference type="RefSeq" id="WP_249313734.1">
    <property type="nucleotide sequence ID" value="NZ_JACRSU010000005.1"/>
</dbReference>
<dbReference type="PIRSF" id="PIRSF006603">
    <property type="entry name" value="DinF"/>
    <property type="match status" value="1"/>
</dbReference>
<reference evidence="8" key="1">
    <citation type="submission" date="2020-08" db="EMBL/GenBank/DDBJ databases">
        <title>Genome public.</title>
        <authorList>
            <person name="Liu C."/>
            <person name="Sun Q."/>
        </authorList>
    </citation>
    <scope>NUCLEOTIDE SEQUENCE</scope>
    <source>
        <strain evidence="8">H8</strain>
    </source>
</reference>
<evidence type="ECO:0000256" key="7">
    <source>
        <dbReference type="SAM" id="Phobius"/>
    </source>
</evidence>
<keyword evidence="2" id="KW-0813">Transport</keyword>
<feature type="transmembrane region" description="Helical" evidence="7">
    <location>
        <begin position="186"/>
        <end position="209"/>
    </location>
</feature>